<dbReference type="InParanoid" id="W4KCF1"/>
<protein>
    <submittedName>
        <fullName evidence="1">Uncharacterized protein</fullName>
    </submittedName>
</protein>
<evidence type="ECO:0000313" key="2">
    <source>
        <dbReference type="Proteomes" id="UP000030671"/>
    </source>
</evidence>
<dbReference type="KEGG" id="hir:HETIRDRAFT_408869"/>
<sequence length="71" mass="7812">MQMVSALPGPVDEARGNHDVNCDSTVCAAEDCDPRRVPKAVDVYDQESDRQPSCQNRVCLNLRSRCSVTSD</sequence>
<dbReference type="EMBL" id="KI925457">
    <property type="protein sequence ID" value="ETW82751.1"/>
    <property type="molecule type" value="Genomic_DNA"/>
</dbReference>
<proteinExistence type="predicted"/>
<reference evidence="1 2" key="1">
    <citation type="journal article" date="2012" name="New Phytol.">
        <title>Insight into trade-off between wood decay and parasitism from the genome of a fungal forest pathogen.</title>
        <authorList>
            <person name="Olson A."/>
            <person name="Aerts A."/>
            <person name="Asiegbu F."/>
            <person name="Belbahri L."/>
            <person name="Bouzid O."/>
            <person name="Broberg A."/>
            <person name="Canback B."/>
            <person name="Coutinho P.M."/>
            <person name="Cullen D."/>
            <person name="Dalman K."/>
            <person name="Deflorio G."/>
            <person name="van Diepen L.T."/>
            <person name="Dunand C."/>
            <person name="Duplessis S."/>
            <person name="Durling M."/>
            <person name="Gonthier P."/>
            <person name="Grimwood J."/>
            <person name="Fossdal C.G."/>
            <person name="Hansson D."/>
            <person name="Henrissat B."/>
            <person name="Hietala A."/>
            <person name="Himmelstrand K."/>
            <person name="Hoffmeister D."/>
            <person name="Hogberg N."/>
            <person name="James T.Y."/>
            <person name="Karlsson M."/>
            <person name="Kohler A."/>
            <person name="Kues U."/>
            <person name="Lee Y.H."/>
            <person name="Lin Y.C."/>
            <person name="Lind M."/>
            <person name="Lindquist E."/>
            <person name="Lombard V."/>
            <person name="Lucas S."/>
            <person name="Lunden K."/>
            <person name="Morin E."/>
            <person name="Murat C."/>
            <person name="Park J."/>
            <person name="Raffaello T."/>
            <person name="Rouze P."/>
            <person name="Salamov A."/>
            <person name="Schmutz J."/>
            <person name="Solheim H."/>
            <person name="Stahlberg J."/>
            <person name="Velez H."/>
            <person name="de Vries R.P."/>
            <person name="Wiebenga A."/>
            <person name="Woodward S."/>
            <person name="Yakovlev I."/>
            <person name="Garbelotto M."/>
            <person name="Martin F."/>
            <person name="Grigoriev I.V."/>
            <person name="Stenlid J."/>
        </authorList>
    </citation>
    <scope>NUCLEOTIDE SEQUENCE [LARGE SCALE GENOMIC DNA]</scope>
    <source>
        <strain evidence="1 2">TC 32-1</strain>
    </source>
</reference>
<dbReference type="RefSeq" id="XP_009545077.1">
    <property type="nucleotide sequence ID" value="XM_009546782.1"/>
</dbReference>
<dbReference type="AlphaFoldDB" id="W4KCF1"/>
<dbReference type="GeneID" id="20672734"/>
<accession>W4KCF1</accession>
<organism evidence="1 2">
    <name type="scientific">Heterobasidion irregulare (strain TC 32-1)</name>
    <dbReference type="NCBI Taxonomy" id="747525"/>
    <lineage>
        <taxon>Eukaryota</taxon>
        <taxon>Fungi</taxon>
        <taxon>Dikarya</taxon>
        <taxon>Basidiomycota</taxon>
        <taxon>Agaricomycotina</taxon>
        <taxon>Agaricomycetes</taxon>
        <taxon>Russulales</taxon>
        <taxon>Bondarzewiaceae</taxon>
        <taxon>Heterobasidion</taxon>
        <taxon>Heterobasidion annosum species complex</taxon>
    </lineage>
</organism>
<dbReference type="HOGENOM" id="CLU_2746928_0_0_1"/>
<feature type="non-terminal residue" evidence="1">
    <location>
        <position position="71"/>
    </location>
</feature>
<evidence type="ECO:0000313" key="1">
    <source>
        <dbReference type="EMBL" id="ETW82751.1"/>
    </source>
</evidence>
<keyword evidence="2" id="KW-1185">Reference proteome</keyword>
<dbReference type="Proteomes" id="UP000030671">
    <property type="component" value="Unassembled WGS sequence"/>
</dbReference>
<name>W4KCF1_HETIT</name>
<gene>
    <name evidence="1" type="ORF">HETIRDRAFT_408869</name>
</gene>